<dbReference type="SUPFAM" id="SSF53067">
    <property type="entry name" value="Actin-like ATPase domain"/>
    <property type="match status" value="1"/>
</dbReference>
<dbReference type="PANTHER" id="PTHR45639">
    <property type="entry name" value="HSC70CB, ISOFORM G-RELATED"/>
    <property type="match status" value="1"/>
</dbReference>
<accession>A0A9Q0K304</accession>
<gene>
    <name evidence="3" type="ORF">NE237_021141</name>
</gene>
<proteinExistence type="predicted"/>
<evidence type="ECO:0000313" key="3">
    <source>
        <dbReference type="EMBL" id="KAJ4961231.1"/>
    </source>
</evidence>
<dbReference type="Proteomes" id="UP001141806">
    <property type="component" value="Unassembled WGS sequence"/>
</dbReference>
<keyword evidence="2" id="KW-0067">ATP-binding</keyword>
<dbReference type="Pfam" id="PF00012">
    <property type="entry name" value="HSP70"/>
    <property type="match status" value="1"/>
</dbReference>
<evidence type="ECO:0000256" key="1">
    <source>
        <dbReference type="ARBA" id="ARBA00022741"/>
    </source>
</evidence>
<reference evidence="3" key="1">
    <citation type="journal article" date="2023" name="Plant J.">
        <title>The genome of the king protea, Protea cynaroides.</title>
        <authorList>
            <person name="Chang J."/>
            <person name="Duong T.A."/>
            <person name="Schoeman C."/>
            <person name="Ma X."/>
            <person name="Roodt D."/>
            <person name="Barker N."/>
            <person name="Li Z."/>
            <person name="Van de Peer Y."/>
            <person name="Mizrachi E."/>
        </authorList>
    </citation>
    <scope>NUCLEOTIDE SEQUENCE</scope>
    <source>
        <tissue evidence="3">Young leaves</tissue>
    </source>
</reference>
<dbReference type="Gene3D" id="3.30.420.40">
    <property type="match status" value="1"/>
</dbReference>
<dbReference type="InterPro" id="IPR013126">
    <property type="entry name" value="Hsp_70_fam"/>
</dbReference>
<dbReference type="InterPro" id="IPR043129">
    <property type="entry name" value="ATPase_NBD"/>
</dbReference>
<sequence length="244" mass="27390">MLVKYQVGVLLGFKVQEGDAGIAPTATSYKETKGKEMSTFVIKEDGSLKFRSFIEFFVPLLVTVFFFGYRELLFWLSEFDEFMTELERSALGFGDLCVIAVAKQRGIDVLLNDESNCETSSVISVGEKQWFLGSAGAASATMNPKSTISQVKRLIGLNFRQPDVQDEQFFFPFETSEAADGGIRIHLQYLGEILKFTPVQILAMLFPHLKQMVEKNLENPISDCVIGIPSYFTELQRRGYLNAA</sequence>
<dbReference type="OrthoDB" id="1711855at2759"/>
<evidence type="ECO:0000256" key="2">
    <source>
        <dbReference type="ARBA" id="ARBA00022840"/>
    </source>
</evidence>
<dbReference type="FunFam" id="3.30.30.30:FF:000002">
    <property type="entry name" value="Heat shock 70 kDa protein 4"/>
    <property type="match status" value="1"/>
</dbReference>
<organism evidence="3 4">
    <name type="scientific">Protea cynaroides</name>
    <dbReference type="NCBI Taxonomy" id="273540"/>
    <lineage>
        <taxon>Eukaryota</taxon>
        <taxon>Viridiplantae</taxon>
        <taxon>Streptophyta</taxon>
        <taxon>Embryophyta</taxon>
        <taxon>Tracheophyta</taxon>
        <taxon>Spermatophyta</taxon>
        <taxon>Magnoliopsida</taxon>
        <taxon>Proteales</taxon>
        <taxon>Proteaceae</taxon>
        <taxon>Protea</taxon>
    </lineage>
</organism>
<comment type="caution">
    <text evidence="3">The sequence shown here is derived from an EMBL/GenBank/DDBJ whole genome shotgun (WGS) entry which is preliminary data.</text>
</comment>
<dbReference type="GO" id="GO:0005524">
    <property type="term" value="F:ATP binding"/>
    <property type="evidence" value="ECO:0007669"/>
    <property type="project" value="UniProtKB-KW"/>
</dbReference>
<name>A0A9Q0K304_9MAGN</name>
<keyword evidence="4" id="KW-1185">Reference proteome</keyword>
<dbReference type="AlphaFoldDB" id="A0A9Q0K304"/>
<keyword evidence="1" id="KW-0547">Nucleotide-binding</keyword>
<dbReference type="GO" id="GO:0140662">
    <property type="term" value="F:ATP-dependent protein folding chaperone"/>
    <property type="evidence" value="ECO:0007669"/>
    <property type="project" value="InterPro"/>
</dbReference>
<dbReference type="EMBL" id="JAMYWD010000009">
    <property type="protein sequence ID" value="KAJ4961231.1"/>
    <property type="molecule type" value="Genomic_DNA"/>
</dbReference>
<dbReference type="Gene3D" id="3.30.30.30">
    <property type="match status" value="1"/>
</dbReference>
<dbReference type="GO" id="GO:0005829">
    <property type="term" value="C:cytosol"/>
    <property type="evidence" value="ECO:0007669"/>
    <property type="project" value="TreeGrafter"/>
</dbReference>
<dbReference type="GO" id="GO:0005634">
    <property type="term" value="C:nucleus"/>
    <property type="evidence" value="ECO:0007669"/>
    <property type="project" value="TreeGrafter"/>
</dbReference>
<evidence type="ECO:0000313" key="4">
    <source>
        <dbReference type="Proteomes" id="UP001141806"/>
    </source>
</evidence>
<dbReference type="PANTHER" id="PTHR45639:SF10">
    <property type="entry name" value="HEAT SHOCK 70 KDA PROTEIN 16 ISOFORM X1"/>
    <property type="match status" value="1"/>
</dbReference>
<protein>
    <submittedName>
        <fullName evidence="3">Uncharacterized protein</fullName>
    </submittedName>
</protein>